<sequence length="318" mass="32927">MRAVVIDVRGAFRLERRADPVPGPGQVVVRVRAAGLNAADLQQARGDYPAPPGWPADVPGLEIAGEVEQLGPGATGVEVGDRVMALVGGGGHAERIVVPVELLLPIPAGLSWREAAGFPEAFGTAWDALVVQAGTRAGDRVLVTGAAGGVGTAMVQVAAVAGARVVASVRRPALHDRVGQLAPVGGRVEVVVPAEEGERAPYDVIVELVGGEDCLRRVALLRARGKILVVGVQGGSVAPLRMFDLMLARAQLIGTTLRGRSPAEKALLAATLRTAVVPLLAEGRLRVPVEATFPLDRYADAYARLAGPGKFGKVILEP</sequence>
<dbReference type="InterPro" id="IPR036291">
    <property type="entry name" value="NAD(P)-bd_dom_sf"/>
</dbReference>
<dbReference type="Pfam" id="PF13602">
    <property type="entry name" value="ADH_zinc_N_2"/>
    <property type="match status" value="1"/>
</dbReference>
<evidence type="ECO:0000313" key="5">
    <source>
        <dbReference type="Proteomes" id="UP000288351"/>
    </source>
</evidence>
<dbReference type="RefSeq" id="WP_016574453.1">
    <property type="nucleotide sequence ID" value="NZ_BHXC01000007.1"/>
</dbReference>
<dbReference type="PANTHER" id="PTHR48106:SF8">
    <property type="entry name" value="OS02G0805600 PROTEIN"/>
    <property type="match status" value="1"/>
</dbReference>
<dbReference type="SUPFAM" id="SSF51735">
    <property type="entry name" value="NAD(P)-binding Rossmann-fold domains"/>
    <property type="match status" value="1"/>
</dbReference>
<dbReference type="SMART" id="SM00829">
    <property type="entry name" value="PKS_ER"/>
    <property type="match status" value="1"/>
</dbReference>
<evidence type="ECO:0000256" key="1">
    <source>
        <dbReference type="ARBA" id="ARBA00022857"/>
    </source>
</evidence>
<dbReference type="AlphaFoldDB" id="A0A401RDL4"/>
<comment type="caution">
    <text evidence="4">The sequence shown here is derived from an EMBL/GenBank/DDBJ whole genome shotgun (WGS) entry which is preliminary data.</text>
</comment>
<dbReference type="Gene3D" id="3.90.180.10">
    <property type="entry name" value="Medium-chain alcohol dehydrogenases, catalytic domain"/>
    <property type="match status" value="1"/>
</dbReference>
<reference evidence="4 5" key="1">
    <citation type="journal article" date="2019" name="Microbiol. Resour. Announc.">
        <title>Draft Genome Sequence of the Most Traditional epsilon-Poly-l-Lysine Producer, Streptomyces albulus NBRC14147.</title>
        <authorList>
            <person name="Yamanaka K."/>
            <person name="Hamano Y."/>
        </authorList>
    </citation>
    <scope>NUCLEOTIDE SEQUENCE [LARGE SCALE GENOMIC DNA]</scope>
    <source>
        <strain evidence="4 5">NBRC 14147</strain>
    </source>
</reference>
<proteinExistence type="predicted"/>
<dbReference type="Pfam" id="PF08240">
    <property type="entry name" value="ADH_N"/>
    <property type="match status" value="1"/>
</dbReference>
<evidence type="ECO:0000259" key="3">
    <source>
        <dbReference type="SMART" id="SM00829"/>
    </source>
</evidence>
<protein>
    <submittedName>
        <fullName evidence="4">Zinc-binding alcohol dehydrogenase</fullName>
    </submittedName>
</protein>
<dbReference type="Gene3D" id="3.40.50.720">
    <property type="entry name" value="NAD(P)-binding Rossmann-like Domain"/>
    <property type="match status" value="1"/>
</dbReference>
<dbReference type="GO" id="GO:0016651">
    <property type="term" value="F:oxidoreductase activity, acting on NAD(P)H"/>
    <property type="evidence" value="ECO:0007669"/>
    <property type="project" value="TreeGrafter"/>
</dbReference>
<dbReference type="InterPro" id="IPR020843">
    <property type="entry name" value="ER"/>
</dbReference>
<evidence type="ECO:0000313" key="4">
    <source>
        <dbReference type="EMBL" id="GCB95724.1"/>
    </source>
</evidence>
<dbReference type="InterPro" id="IPR011032">
    <property type="entry name" value="GroES-like_sf"/>
</dbReference>
<dbReference type="PANTHER" id="PTHR48106">
    <property type="entry name" value="QUINONE OXIDOREDUCTASE PIG3-RELATED"/>
    <property type="match status" value="1"/>
</dbReference>
<accession>A0A401RDL4</accession>
<gene>
    <name evidence="4" type="ORF">SALB_08531</name>
</gene>
<dbReference type="InterPro" id="IPR013154">
    <property type="entry name" value="ADH-like_N"/>
</dbReference>
<dbReference type="SUPFAM" id="SSF50129">
    <property type="entry name" value="GroES-like"/>
    <property type="match status" value="1"/>
</dbReference>
<dbReference type="EMBL" id="BHXC01000007">
    <property type="protein sequence ID" value="GCB95724.1"/>
    <property type="molecule type" value="Genomic_DNA"/>
</dbReference>
<name>A0A401RDL4_STRNR</name>
<dbReference type="GO" id="GO:0070402">
    <property type="term" value="F:NADPH binding"/>
    <property type="evidence" value="ECO:0007669"/>
    <property type="project" value="TreeGrafter"/>
</dbReference>
<dbReference type="Proteomes" id="UP000288351">
    <property type="component" value="Unassembled WGS sequence"/>
</dbReference>
<organism evidence="4 5">
    <name type="scientific">Streptomyces noursei</name>
    <name type="common">Streptomyces albulus</name>
    <dbReference type="NCBI Taxonomy" id="1971"/>
    <lineage>
        <taxon>Bacteria</taxon>
        <taxon>Bacillati</taxon>
        <taxon>Actinomycetota</taxon>
        <taxon>Actinomycetes</taxon>
        <taxon>Kitasatosporales</taxon>
        <taxon>Streptomycetaceae</taxon>
        <taxon>Streptomyces</taxon>
    </lineage>
</organism>
<feature type="domain" description="Enoyl reductase (ER)" evidence="3">
    <location>
        <begin position="10"/>
        <end position="316"/>
    </location>
</feature>
<keyword evidence="1" id="KW-0521">NADP</keyword>
<keyword evidence="2" id="KW-0560">Oxidoreductase</keyword>
<evidence type="ECO:0000256" key="2">
    <source>
        <dbReference type="ARBA" id="ARBA00023002"/>
    </source>
</evidence>